<feature type="transmembrane region" description="Helical" evidence="1">
    <location>
        <begin position="74"/>
        <end position="94"/>
    </location>
</feature>
<keyword evidence="3" id="KW-1185">Reference proteome</keyword>
<dbReference type="Proteomes" id="UP000617355">
    <property type="component" value="Unassembled WGS sequence"/>
</dbReference>
<evidence type="ECO:0000256" key="1">
    <source>
        <dbReference type="SAM" id="Phobius"/>
    </source>
</evidence>
<comment type="caution">
    <text evidence="2">The sequence shown here is derived from an EMBL/GenBank/DDBJ whole genome shotgun (WGS) entry which is preliminary data.</text>
</comment>
<proteinExistence type="predicted"/>
<feature type="transmembrane region" description="Helical" evidence="1">
    <location>
        <begin position="48"/>
        <end position="68"/>
    </location>
</feature>
<dbReference type="EMBL" id="BMGI01000002">
    <property type="protein sequence ID" value="GGD33987.1"/>
    <property type="molecule type" value="Genomic_DNA"/>
</dbReference>
<organism evidence="2 3">
    <name type="scientific">Sinisalibacter lacisalsi</name>
    <dbReference type="NCBI Taxonomy" id="1526570"/>
    <lineage>
        <taxon>Bacteria</taxon>
        <taxon>Pseudomonadati</taxon>
        <taxon>Pseudomonadota</taxon>
        <taxon>Alphaproteobacteria</taxon>
        <taxon>Rhodobacterales</taxon>
        <taxon>Roseobacteraceae</taxon>
        <taxon>Sinisalibacter</taxon>
    </lineage>
</organism>
<reference evidence="3" key="1">
    <citation type="journal article" date="2019" name="Int. J. Syst. Evol. Microbiol.">
        <title>The Global Catalogue of Microorganisms (GCM) 10K type strain sequencing project: providing services to taxonomists for standard genome sequencing and annotation.</title>
        <authorList>
            <consortium name="The Broad Institute Genomics Platform"/>
            <consortium name="The Broad Institute Genome Sequencing Center for Infectious Disease"/>
            <person name="Wu L."/>
            <person name="Ma J."/>
        </authorList>
    </citation>
    <scope>NUCLEOTIDE SEQUENCE [LARGE SCALE GENOMIC DNA]</scope>
    <source>
        <strain evidence="3">CGMCC 1.12922</strain>
    </source>
</reference>
<dbReference type="RefSeq" id="WP_188527254.1">
    <property type="nucleotide sequence ID" value="NZ_BMGI01000002.1"/>
</dbReference>
<sequence length="258" mass="27525">MLTKPFLPVALSAIAAALTIIASILGLRDPGLYRHLTPERLIPGAISQDLVSLGVAVGLLALAARLAAGASARFWAVWLGLLGYLVYGYGLYAFETIINPLFLFYIAIFSASLWALLAFFARADRGKLAAKAPPRRLTAALFTLLIALFAALWLSILIPAMQTRTAPDAATIFVFDFGFVLPALAFAAAMLWRADPWGDLLALPLLIKSGTLGISVLIGSLLAPMFGLPINPGEVATYAILGLLPLALTIPWWRALTP</sequence>
<keyword evidence="1" id="KW-1133">Transmembrane helix</keyword>
<accession>A0ABQ1QNS5</accession>
<feature type="transmembrane region" description="Helical" evidence="1">
    <location>
        <begin position="235"/>
        <end position="253"/>
    </location>
</feature>
<gene>
    <name evidence="2" type="ORF">GCM10011358_17540</name>
</gene>
<feature type="transmembrane region" description="Helical" evidence="1">
    <location>
        <begin position="200"/>
        <end position="223"/>
    </location>
</feature>
<name>A0ABQ1QNS5_9RHOB</name>
<feature type="transmembrane region" description="Helical" evidence="1">
    <location>
        <begin position="6"/>
        <end position="27"/>
    </location>
</feature>
<feature type="transmembrane region" description="Helical" evidence="1">
    <location>
        <begin position="140"/>
        <end position="160"/>
    </location>
</feature>
<keyword evidence="1" id="KW-0472">Membrane</keyword>
<evidence type="ECO:0000313" key="2">
    <source>
        <dbReference type="EMBL" id="GGD33987.1"/>
    </source>
</evidence>
<keyword evidence="1" id="KW-0812">Transmembrane</keyword>
<protein>
    <submittedName>
        <fullName evidence="2">Uncharacterized protein</fullName>
    </submittedName>
</protein>
<feature type="transmembrane region" description="Helical" evidence="1">
    <location>
        <begin position="172"/>
        <end position="194"/>
    </location>
</feature>
<evidence type="ECO:0000313" key="3">
    <source>
        <dbReference type="Proteomes" id="UP000617355"/>
    </source>
</evidence>
<feature type="transmembrane region" description="Helical" evidence="1">
    <location>
        <begin position="101"/>
        <end position="120"/>
    </location>
</feature>